<dbReference type="AlphaFoldDB" id="A0A3B0VAB8"/>
<dbReference type="Gene3D" id="3.40.50.300">
    <property type="entry name" value="P-loop containing nucleotide triphosphate hydrolases"/>
    <property type="match status" value="1"/>
</dbReference>
<reference evidence="4" key="1">
    <citation type="submission" date="2018-06" db="EMBL/GenBank/DDBJ databases">
        <authorList>
            <person name="Zhirakovskaya E."/>
        </authorList>
    </citation>
    <scope>NUCLEOTIDE SEQUENCE</scope>
</reference>
<name>A0A3B0VAB8_9ZZZZ</name>
<dbReference type="GO" id="GO:0005524">
    <property type="term" value="F:ATP binding"/>
    <property type="evidence" value="ECO:0007669"/>
    <property type="project" value="InterPro"/>
</dbReference>
<evidence type="ECO:0000256" key="1">
    <source>
        <dbReference type="ARBA" id="ARBA00005417"/>
    </source>
</evidence>
<gene>
    <name evidence="4" type="ORF">MNBD_CHLOROFLEXI01-3499</name>
</gene>
<dbReference type="GO" id="GO:0016887">
    <property type="term" value="F:ATP hydrolysis activity"/>
    <property type="evidence" value="ECO:0007669"/>
    <property type="project" value="InterPro"/>
</dbReference>
<dbReference type="InterPro" id="IPR027417">
    <property type="entry name" value="P-loop_NTPase"/>
</dbReference>
<protein>
    <recommendedName>
        <fullName evidence="3">ABC transporter domain-containing protein</fullName>
    </recommendedName>
</protein>
<dbReference type="InterPro" id="IPR003439">
    <property type="entry name" value="ABC_transporter-like_ATP-bd"/>
</dbReference>
<feature type="non-terminal residue" evidence="4">
    <location>
        <position position="1"/>
    </location>
</feature>
<comment type="similarity">
    <text evidence="1">Belongs to the ABC transporter superfamily.</text>
</comment>
<dbReference type="PANTHER" id="PTHR43335">
    <property type="entry name" value="ABC TRANSPORTER, ATP-BINDING PROTEIN"/>
    <property type="match status" value="1"/>
</dbReference>
<dbReference type="EMBL" id="UOEU01000806">
    <property type="protein sequence ID" value="VAW40628.1"/>
    <property type="molecule type" value="Genomic_DNA"/>
</dbReference>
<dbReference type="Pfam" id="PF00005">
    <property type="entry name" value="ABC_tran"/>
    <property type="match status" value="1"/>
</dbReference>
<feature type="domain" description="ABC transporter" evidence="3">
    <location>
        <begin position="17"/>
        <end position="70"/>
    </location>
</feature>
<organism evidence="4">
    <name type="scientific">hydrothermal vent metagenome</name>
    <dbReference type="NCBI Taxonomy" id="652676"/>
    <lineage>
        <taxon>unclassified sequences</taxon>
        <taxon>metagenomes</taxon>
        <taxon>ecological metagenomes</taxon>
    </lineage>
</organism>
<keyword evidence="2" id="KW-0813">Transport</keyword>
<dbReference type="SUPFAM" id="SSF52540">
    <property type="entry name" value="P-loop containing nucleoside triphosphate hydrolases"/>
    <property type="match status" value="1"/>
</dbReference>
<evidence type="ECO:0000256" key="2">
    <source>
        <dbReference type="ARBA" id="ARBA00022448"/>
    </source>
</evidence>
<proteinExistence type="inferred from homology"/>
<dbReference type="PANTHER" id="PTHR43335:SF4">
    <property type="entry name" value="ABC TRANSPORTER, ATP-BINDING PROTEIN"/>
    <property type="match status" value="1"/>
</dbReference>
<evidence type="ECO:0000259" key="3">
    <source>
        <dbReference type="Pfam" id="PF00005"/>
    </source>
</evidence>
<accession>A0A3B0VAB8</accession>
<evidence type="ECO:0000313" key="4">
    <source>
        <dbReference type="EMBL" id="VAW40628.1"/>
    </source>
</evidence>
<sequence>SDYLAMVANLCGITSENQEKTVFDALVQVDLVSQASKRIADCSKGMRQRLGLAQAMMGNPPLLLLDEPSNGLDPNGQVEMQAVIKNLHVAGRTIMISSHQLDEITAVCTQLIILNNGRIHYQNSMVEALTISPHTLIQADRDLGEIAPTLLAQHPQIQVKGSKVFLRGEAMSLRRNILAVLLRAQFDIIHVEQKHTTLAEIYARAVQ</sequence>